<dbReference type="InterPro" id="IPR016181">
    <property type="entry name" value="Acyl_CoA_acyltransferase"/>
</dbReference>
<dbReference type="KEGG" id="gso:PH603_08340"/>
<dbReference type="CDD" id="cd04301">
    <property type="entry name" value="NAT_SF"/>
    <property type="match status" value="1"/>
</dbReference>
<evidence type="ECO:0000313" key="3">
    <source>
        <dbReference type="Proteomes" id="UP001217500"/>
    </source>
</evidence>
<evidence type="ECO:0000259" key="1">
    <source>
        <dbReference type="PROSITE" id="PS51186"/>
    </source>
</evidence>
<proteinExistence type="predicted"/>
<dbReference type="EMBL" id="CP116805">
    <property type="protein sequence ID" value="WCL55763.1"/>
    <property type="molecule type" value="Genomic_DNA"/>
</dbReference>
<dbReference type="SUPFAM" id="SSF55729">
    <property type="entry name" value="Acyl-CoA N-acyltransferases (Nat)"/>
    <property type="match status" value="1"/>
</dbReference>
<dbReference type="GO" id="GO:0016747">
    <property type="term" value="F:acyltransferase activity, transferring groups other than amino-acyl groups"/>
    <property type="evidence" value="ECO:0007669"/>
    <property type="project" value="InterPro"/>
</dbReference>
<protein>
    <submittedName>
        <fullName evidence="2">GNAT family N-acetyltransferase</fullName>
    </submittedName>
</protein>
<keyword evidence="3" id="KW-1185">Reference proteome</keyword>
<dbReference type="InterPro" id="IPR000182">
    <property type="entry name" value="GNAT_dom"/>
</dbReference>
<name>A0AAE9XR42_9PROT</name>
<gene>
    <name evidence="2" type="ORF">PH603_08340</name>
</gene>
<dbReference type="PROSITE" id="PS51186">
    <property type="entry name" value="GNAT"/>
    <property type="match status" value="1"/>
</dbReference>
<sequence length="165" mass="17832">MTSMQWREMTADEVALVEAMADVIHEDHPEDPAVFAERQRLHPGGCLILELNGEPSGYALTHPWIYGAPPALDVMLEAIPANADCYHIHDVALLSTARGTGAASAGVQAIIDHARALGFQRMTLVAVNDTVPFWSRFGFTIDESPALAAKLATYAGHARHMSMAL</sequence>
<feature type="domain" description="N-acetyltransferase" evidence="1">
    <location>
        <begin position="4"/>
        <end position="165"/>
    </location>
</feature>
<accession>A0AAE9XR42</accession>
<dbReference type="Pfam" id="PF00583">
    <property type="entry name" value="Acetyltransf_1"/>
    <property type="match status" value="1"/>
</dbReference>
<dbReference type="RefSeq" id="WP_289505620.1">
    <property type="nucleotide sequence ID" value="NZ_CP116805.1"/>
</dbReference>
<evidence type="ECO:0000313" key="2">
    <source>
        <dbReference type="EMBL" id="WCL55763.1"/>
    </source>
</evidence>
<dbReference type="Proteomes" id="UP001217500">
    <property type="component" value="Chromosome"/>
</dbReference>
<dbReference type="Gene3D" id="3.40.630.30">
    <property type="match status" value="1"/>
</dbReference>
<dbReference type="AlphaFoldDB" id="A0AAE9XR42"/>
<reference evidence="2" key="1">
    <citation type="submission" date="2023-01" db="EMBL/GenBank/DDBJ databases">
        <title>The genome sequence of Kordiimonadaceae bacterium 6D33.</title>
        <authorList>
            <person name="Liu Y."/>
        </authorList>
    </citation>
    <scope>NUCLEOTIDE SEQUENCE</scope>
    <source>
        <strain evidence="2">6D33</strain>
    </source>
</reference>
<organism evidence="2 3">
    <name type="scientific">Gimibacter soli</name>
    <dbReference type="NCBI Taxonomy" id="3024400"/>
    <lineage>
        <taxon>Bacteria</taxon>
        <taxon>Pseudomonadati</taxon>
        <taxon>Pseudomonadota</taxon>
        <taxon>Alphaproteobacteria</taxon>
        <taxon>Kordiimonadales</taxon>
        <taxon>Temperatibacteraceae</taxon>
        <taxon>Gimibacter</taxon>
    </lineage>
</organism>